<protein>
    <submittedName>
        <fullName evidence="5">Phosphate ABC transporter ATP-binding protein</fullName>
    </submittedName>
</protein>
<dbReference type="Proteomes" id="UP000176850">
    <property type="component" value="Unassembled WGS sequence"/>
</dbReference>
<dbReference type="InterPro" id="IPR003439">
    <property type="entry name" value="ABC_transporter-like_ATP-bd"/>
</dbReference>
<proteinExistence type="predicted"/>
<keyword evidence="2" id="KW-0547">Nucleotide-binding</keyword>
<dbReference type="PROSITE" id="PS50893">
    <property type="entry name" value="ABC_TRANSPORTER_2"/>
    <property type="match status" value="1"/>
</dbReference>
<sequence>MVQLEFEASPRPETEPADGPIIEAIDFSVSFKPGTYAVRNVNLQVPVGRTTTLFGPSGCGKSTLLRAFNRMIDLTPSARVSGQILYGGVNIYDRDIDPVMVRHHIGMVFQKPNPFPKSIYDNVAWGRKIHGMKGDMEGNVEKALRQAALWDEVKDRLNESGLSLSGGQQQRLCIARAIAVEPRVILMDEPTSALDPIATYEIEDLIESLRGSYTVVLVSHDMHQASRVSEYAAFMASSEIGRQELGGTIVEFGTKDMFSRPQNPRTEMYLSGKREAVKKTK</sequence>
<dbReference type="CDD" id="cd03260">
    <property type="entry name" value="ABC_PstB_phosphate_transporter"/>
    <property type="match status" value="1"/>
</dbReference>
<accession>A0A1F7GF63</accession>
<evidence type="ECO:0000313" key="6">
    <source>
        <dbReference type="Proteomes" id="UP000176850"/>
    </source>
</evidence>
<dbReference type="PANTHER" id="PTHR43423:SF1">
    <property type="entry name" value="ABC TRANSPORTER I FAMILY MEMBER 17"/>
    <property type="match status" value="1"/>
</dbReference>
<dbReference type="InterPro" id="IPR027417">
    <property type="entry name" value="P-loop_NTPase"/>
</dbReference>
<dbReference type="InterPro" id="IPR017871">
    <property type="entry name" value="ABC_transporter-like_CS"/>
</dbReference>
<evidence type="ECO:0000256" key="3">
    <source>
        <dbReference type="ARBA" id="ARBA00022840"/>
    </source>
</evidence>
<comment type="caution">
    <text evidence="5">The sequence shown here is derived from an EMBL/GenBank/DDBJ whole genome shotgun (WGS) entry which is preliminary data.</text>
</comment>
<dbReference type="AlphaFoldDB" id="A0A1F7GF63"/>
<dbReference type="PANTHER" id="PTHR43423">
    <property type="entry name" value="ABC TRANSPORTER I FAMILY MEMBER 17"/>
    <property type="match status" value="1"/>
</dbReference>
<name>A0A1F7GF63_9BACT</name>
<keyword evidence="3 5" id="KW-0067">ATP-binding</keyword>
<gene>
    <name evidence="5" type="ORF">A2799_03160</name>
</gene>
<dbReference type="Pfam" id="PF00005">
    <property type="entry name" value="ABC_tran"/>
    <property type="match status" value="1"/>
</dbReference>
<evidence type="ECO:0000256" key="1">
    <source>
        <dbReference type="ARBA" id="ARBA00022448"/>
    </source>
</evidence>
<organism evidence="5 6">
    <name type="scientific">Candidatus Roizmanbacteria bacterium RIFCSPHIGHO2_01_FULL_39_24</name>
    <dbReference type="NCBI Taxonomy" id="1802032"/>
    <lineage>
        <taxon>Bacteria</taxon>
        <taxon>Candidatus Roizmaniibacteriota</taxon>
    </lineage>
</organism>
<dbReference type="PROSITE" id="PS00211">
    <property type="entry name" value="ABC_TRANSPORTER_1"/>
    <property type="match status" value="1"/>
</dbReference>
<reference evidence="5 6" key="1">
    <citation type="journal article" date="2016" name="Nat. Commun.">
        <title>Thousands of microbial genomes shed light on interconnected biogeochemical processes in an aquifer system.</title>
        <authorList>
            <person name="Anantharaman K."/>
            <person name="Brown C.T."/>
            <person name="Hug L.A."/>
            <person name="Sharon I."/>
            <person name="Castelle C.J."/>
            <person name="Probst A.J."/>
            <person name="Thomas B.C."/>
            <person name="Singh A."/>
            <person name="Wilkins M.J."/>
            <person name="Karaoz U."/>
            <person name="Brodie E.L."/>
            <person name="Williams K.H."/>
            <person name="Hubbard S.S."/>
            <person name="Banfield J.F."/>
        </authorList>
    </citation>
    <scope>NUCLEOTIDE SEQUENCE [LARGE SCALE GENOMIC DNA]</scope>
</reference>
<dbReference type="GO" id="GO:0005524">
    <property type="term" value="F:ATP binding"/>
    <property type="evidence" value="ECO:0007669"/>
    <property type="project" value="UniProtKB-KW"/>
</dbReference>
<keyword evidence="1" id="KW-0813">Transport</keyword>
<dbReference type="SUPFAM" id="SSF52540">
    <property type="entry name" value="P-loop containing nucleoside triphosphate hydrolases"/>
    <property type="match status" value="1"/>
</dbReference>
<dbReference type="GO" id="GO:0016020">
    <property type="term" value="C:membrane"/>
    <property type="evidence" value="ECO:0007669"/>
    <property type="project" value="InterPro"/>
</dbReference>
<evidence type="ECO:0000259" key="4">
    <source>
        <dbReference type="PROSITE" id="PS50893"/>
    </source>
</evidence>
<dbReference type="SMART" id="SM00382">
    <property type="entry name" value="AAA"/>
    <property type="match status" value="1"/>
</dbReference>
<evidence type="ECO:0000256" key="2">
    <source>
        <dbReference type="ARBA" id="ARBA00022741"/>
    </source>
</evidence>
<dbReference type="EMBL" id="MFZH01000044">
    <property type="protein sequence ID" value="OGK17505.1"/>
    <property type="molecule type" value="Genomic_DNA"/>
</dbReference>
<evidence type="ECO:0000313" key="5">
    <source>
        <dbReference type="EMBL" id="OGK17505.1"/>
    </source>
</evidence>
<dbReference type="InterPro" id="IPR003593">
    <property type="entry name" value="AAA+_ATPase"/>
</dbReference>
<dbReference type="GO" id="GO:0005315">
    <property type="term" value="F:phosphate transmembrane transporter activity"/>
    <property type="evidence" value="ECO:0007669"/>
    <property type="project" value="InterPro"/>
</dbReference>
<dbReference type="InterPro" id="IPR005670">
    <property type="entry name" value="PstB-like"/>
</dbReference>
<feature type="domain" description="ABC transporter" evidence="4">
    <location>
        <begin position="22"/>
        <end position="262"/>
    </location>
</feature>
<dbReference type="GO" id="GO:0035435">
    <property type="term" value="P:phosphate ion transmembrane transport"/>
    <property type="evidence" value="ECO:0007669"/>
    <property type="project" value="InterPro"/>
</dbReference>
<dbReference type="GO" id="GO:0016887">
    <property type="term" value="F:ATP hydrolysis activity"/>
    <property type="evidence" value="ECO:0007669"/>
    <property type="project" value="InterPro"/>
</dbReference>
<dbReference type="Gene3D" id="3.40.50.300">
    <property type="entry name" value="P-loop containing nucleotide triphosphate hydrolases"/>
    <property type="match status" value="1"/>
</dbReference>